<dbReference type="Proteomes" id="UP000285625">
    <property type="component" value="Unassembled WGS sequence"/>
</dbReference>
<evidence type="ECO:0000313" key="2">
    <source>
        <dbReference type="Proteomes" id="UP000285625"/>
    </source>
</evidence>
<proteinExistence type="predicted"/>
<dbReference type="RefSeq" id="WP_107633155.1">
    <property type="nucleotide sequence ID" value="NZ_CP170216.1"/>
</dbReference>
<accession>A0A2T4RHN7</accession>
<comment type="caution">
    <text evidence="1">The sequence shown here is derived from an EMBL/GenBank/DDBJ whole genome shotgun (WGS) entry which is preliminary data.</text>
</comment>
<dbReference type="AlphaFoldDB" id="A0A2T4RHN7"/>
<dbReference type="EMBL" id="QXVO01000009">
    <property type="protein sequence ID" value="RIO46491.1"/>
    <property type="molecule type" value="Genomic_DNA"/>
</dbReference>
<reference evidence="1 2" key="1">
    <citation type="journal article" date="2016" name="Front. Microbiol.">
        <title>Comprehensive Phylogenetic Analysis of Bovine Non-aureus Staphylococci Species Based on Whole-Genome Sequencing.</title>
        <authorList>
            <person name="Naushad S."/>
            <person name="Barkema H.W."/>
            <person name="Luby C."/>
            <person name="Condas L.A."/>
            <person name="Nobrega D.B."/>
            <person name="Carson D.A."/>
            <person name="De Buck J."/>
        </authorList>
    </citation>
    <scope>NUCLEOTIDE SEQUENCE [LARGE SCALE GENOMIC DNA]</scope>
    <source>
        <strain evidence="1 2">SNUC 5959</strain>
    </source>
</reference>
<sequence length="70" mass="8011">MLILLFLTSISGTLCILLFIALALNQQGGFEFFWKTDHIPHIHKYVFLLFSVGVILLIISVYLLLYILKA</sequence>
<organism evidence="1 2">
    <name type="scientific">Staphylococcus hyicus</name>
    <dbReference type="NCBI Taxonomy" id="1284"/>
    <lineage>
        <taxon>Bacteria</taxon>
        <taxon>Bacillati</taxon>
        <taxon>Bacillota</taxon>
        <taxon>Bacilli</taxon>
        <taxon>Bacillales</taxon>
        <taxon>Staphylococcaceae</taxon>
        <taxon>Staphylococcus</taxon>
    </lineage>
</organism>
<gene>
    <name evidence="1" type="ORF">BUZ57_04125</name>
</gene>
<protein>
    <submittedName>
        <fullName evidence="1">Uncharacterized protein</fullName>
    </submittedName>
</protein>
<evidence type="ECO:0000313" key="1">
    <source>
        <dbReference type="EMBL" id="RIO46491.1"/>
    </source>
</evidence>
<name>A0A2T4RHN7_STAHY</name>